<dbReference type="PROSITE" id="PS51866">
    <property type="entry name" value="MOP"/>
    <property type="match status" value="1"/>
</dbReference>
<keyword evidence="5" id="KW-1185">Reference proteome</keyword>
<evidence type="ECO:0000313" key="4">
    <source>
        <dbReference type="EMBL" id="ABB24565.1"/>
    </source>
</evidence>
<reference evidence="5" key="1">
    <citation type="submission" date="2005-08" db="EMBL/GenBank/DDBJ databases">
        <title>Complete sequence of Pelodictyon luteolum DSM 273.</title>
        <authorList>
            <consortium name="US DOE Joint Genome Institute"/>
            <person name="Copeland A."/>
            <person name="Lucas S."/>
            <person name="Lapidus A."/>
            <person name="Barry K."/>
            <person name="Detter J.C."/>
            <person name="Glavina T."/>
            <person name="Hammon N."/>
            <person name="Israni S."/>
            <person name="Pitluck S."/>
            <person name="Bryant D."/>
            <person name="Schmutz J."/>
            <person name="Larimer F."/>
            <person name="Land M."/>
            <person name="Kyrpides N."/>
            <person name="Ivanova N."/>
            <person name="Richardson P."/>
        </authorList>
    </citation>
    <scope>NUCLEOTIDE SEQUENCE [LARGE SCALE GENOMIC DNA]</scope>
    <source>
        <strain evidence="5">DSM 273 / BCRC 81028 / 2530</strain>
    </source>
</reference>
<gene>
    <name evidence="4" type="ordered locus">Plut_1711</name>
</gene>
<accession>Q3B266</accession>
<dbReference type="RefSeq" id="WP_011358437.1">
    <property type="nucleotide sequence ID" value="NC_007512.1"/>
</dbReference>
<dbReference type="InterPro" id="IPR008995">
    <property type="entry name" value="Mo/tungstate-bd_C_term_dom"/>
</dbReference>
<dbReference type="EMBL" id="CP000096">
    <property type="protein sequence ID" value="ABB24565.1"/>
    <property type="molecule type" value="Genomic_DNA"/>
</dbReference>
<evidence type="ECO:0000259" key="3">
    <source>
        <dbReference type="PROSITE" id="PS51866"/>
    </source>
</evidence>
<dbReference type="Pfam" id="PF03459">
    <property type="entry name" value="TOBE"/>
    <property type="match status" value="1"/>
</dbReference>
<keyword evidence="1 2" id="KW-0500">Molybdenum</keyword>
<dbReference type="OrthoDB" id="8719578at2"/>
<evidence type="ECO:0000256" key="1">
    <source>
        <dbReference type="ARBA" id="ARBA00022505"/>
    </source>
</evidence>
<name>Q3B266_CHLL3</name>
<dbReference type="eggNOG" id="COG3585">
    <property type="taxonomic scope" value="Bacteria"/>
</dbReference>
<dbReference type="InterPro" id="IPR005116">
    <property type="entry name" value="Transp-assoc_OB_typ1"/>
</dbReference>
<dbReference type="Proteomes" id="UP000002709">
    <property type="component" value="Chromosome"/>
</dbReference>
<dbReference type="HOGENOM" id="CLU_129782_1_0_10"/>
<dbReference type="AlphaFoldDB" id="Q3B266"/>
<dbReference type="InterPro" id="IPR004606">
    <property type="entry name" value="Mop_domain"/>
</dbReference>
<proteinExistence type="predicted"/>
<dbReference type="GO" id="GO:0015689">
    <property type="term" value="P:molybdate ion transport"/>
    <property type="evidence" value="ECO:0007669"/>
    <property type="project" value="InterPro"/>
</dbReference>
<dbReference type="Gene3D" id="2.40.50.100">
    <property type="match status" value="1"/>
</dbReference>
<feature type="domain" description="Mop" evidence="3">
    <location>
        <begin position="64"/>
        <end position="129"/>
    </location>
</feature>
<dbReference type="KEGG" id="plt:Plut_1711"/>
<dbReference type="STRING" id="319225.Plut_1711"/>
<sequence length="142" mass="14996">MNSIQAVITTIEKSGPLCFLELDAGGTMLAMLLFELKPAFVPGRSVRILFKETEVALAKGPALDISIANRFGATITAIERGAMLADLTLETPMGTIGSITTIRAIERLSLQVGDGITALVKATALSLESTGADSMERDEEGR</sequence>
<protein>
    <recommendedName>
        <fullName evidence="3">Mop domain-containing protein</fullName>
    </recommendedName>
</protein>
<evidence type="ECO:0000313" key="5">
    <source>
        <dbReference type="Proteomes" id="UP000002709"/>
    </source>
</evidence>
<dbReference type="SUPFAM" id="SSF50331">
    <property type="entry name" value="MOP-like"/>
    <property type="match status" value="1"/>
</dbReference>
<organism evidence="4 5">
    <name type="scientific">Chlorobium luteolum (strain DSM 273 / BCRC 81028 / 2530)</name>
    <name type="common">Pelodictyon luteolum</name>
    <dbReference type="NCBI Taxonomy" id="319225"/>
    <lineage>
        <taxon>Bacteria</taxon>
        <taxon>Pseudomonadati</taxon>
        <taxon>Chlorobiota</taxon>
        <taxon>Chlorobiia</taxon>
        <taxon>Chlorobiales</taxon>
        <taxon>Chlorobiaceae</taxon>
        <taxon>Chlorobium/Pelodictyon group</taxon>
        <taxon>Pelodictyon</taxon>
    </lineage>
</organism>
<evidence type="ECO:0000256" key="2">
    <source>
        <dbReference type="PROSITE-ProRule" id="PRU01213"/>
    </source>
</evidence>